<dbReference type="EMBL" id="CP100355">
    <property type="protein sequence ID" value="UTF53413.1"/>
    <property type="molecule type" value="Genomic_DNA"/>
</dbReference>
<feature type="coiled-coil region" evidence="1">
    <location>
        <begin position="51"/>
        <end position="85"/>
    </location>
</feature>
<evidence type="ECO:0000313" key="4">
    <source>
        <dbReference type="Proteomes" id="UP001056855"/>
    </source>
</evidence>
<accession>A0A9E7SWR5</accession>
<feature type="region of interest" description="Disordered" evidence="2">
    <location>
        <begin position="1"/>
        <end position="32"/>
    </location>
</feature>
<feature type="compositionally biased region" description="Basic and acidic residues" evidence="2">
    <location>
        <begin position="8"/>
        <end position="21"/>
    </location>
</feature>
<proteinExistence type="predicted"/>
<protein>
    <submittedName>
        <fullName evidence="3">Uncharacterized protein</fullName>
    </submittedName>
</protein>
<evidence type="ECO:0000256" key="1">
    <source>
        <dbReference type="SAM" id="Coils"/>
    </source>
</evidence>
<dbReference type="GeneID" id="73291749"/>
<organism evidence="3 4">
    <name type="scientific">Natronosalvus rutilus</name>
    <dbReference type="NCBI Taxonomy" id="2953753"/>
    <lineage>
        <taxon>Archaea</taxon>
        <taxon>Methanobacteriati</taxon>
        <taxon>Methanobacteriota</taxon>
        <taxon>Stenosarchaea group</taxon>
        <taxon>Halobacteria</taxon>
        <taxon>Halobacteriales</taxon>
        <taxon>Natrialbaceae</taxon>
        <taxon>Natronosalvus</taxon>
    </lineage>
</organism>
<gene>
    <name evidence="3" type="ORF">NGM29_16845</name>
</gene>
<keyword evidence="1" id="KW-0175">Coiled coil</keyword>
<dbReference type="KEGG" id="sawl:NGM29_16845"/>
<evidence type="ECO:0000313" key="3">
    <source>
        <dbReference type="EMBL" id="UTF53413.1"/>
    </source>
</evidence>
<dbReference type="AlphaFoldDB" id="A0A9E7SWR5"/>
<dbReference type="RefSeq" id="WP_254157853.1">
    <property type="nucleotide sequence ID" value="NZ_CP100355.1"/>
</dbReference>
<dbReference type="Proteomes" id="UP001056855">
    <property type="component" value="Chromosome"/>
</dbReference>
<keyword evidence="4" id="KW-1185">Reference proteome</keyword>
<evidence type="ECO:0000256" key="2">
    <source>
        <dbReference type="SAM" id="MobiDB-lite"/>
    </source>
</evidence>
<reference evidence="3" key="1">
    <citation type="submission" date="2022-06" db="EMBL/GenBank/DDBJ databases">
        <title>Diverse halophilic archaea isolated from saline environments.</title>
        <authorList>
            <person name="Cui H.-L."/>
        </authorList>
    </citation>
    <scope>NUCLEOTIDE SEQUENCE</scope>
    <source>
        <strain evidence="3">WLHS1</strain>
    </source>
</reference>
<name>A0A9E7SWR5_9EURY</name>
<sequence length="184" mass="20900">MARVNLEVQKETKEEWEKAAKNDPNAGGNLSGFVRSAVMAKINNNSESHGKEDIHKEITELKDMVADLTQSLQTTNARLSELETDIRSDPEIEKLANELFSRLPTEREFEEWHGGKGEKLKLDQQPEEKRTIVKAERGGELDAFTEILDCSPLEIQDAINYLMKSTPLIQEAEISGETRVYREK</sequence>